<evidence type="ECO:0000256" key="4">
    <source>
        <dbReference type="PROSITE-ProRule" id="PRU00175"/>
    </source>
</evidence>
<dbReference type="GO" id="GO:0016567">
    <property type="term" value="P:protein ubiquitination"/>
    <property type="evidence" value="ECO:0007669"/>
    <property type="project" value="TreeGrafter"/>
</dbReference>
<dbReference type="Pfam" id="PF16041">
    <property type="entry name" value="APD1-4_M"/>
    <property type="match status" value="1"/>
</dbReference>
<evidence type="ECO:0000256" key="5">
    <source>
        <dbReference type="SAM" id="MobiDB-lite"/>
    </source>
</evidence>
<proteinExistence type="predicted"/>
<dbReference type="PANTHER" id="PTHR46858">
    <property type="entry name" value="OS05G0521000 PROTEIN"/>
    <property type="match status" value="1"/>
</dbReference>
<keyword evidence="2 4" id="KW-0863">Zinc-finger</keyword>
<reference evidence="8 9" key="1">
    <citation type="journal article" date="2021" name="bioRxiv">
        <title>The Gossypium anomalum genome as a resource for cotton improvement and evolutionary analysis of hybrid incompatibility.</title>
        <authorList>
            <person name="Grover C.E."/>
            <person name="Yuan D."/>
            <person name="Arick M.A."/>
            <person name="Miller E.R."/>
            <person name="Hu G."/>
            <person name="Peterson D.G."/>
            <person name="Wendel J.F."/>
            <person name="Udall J.A."/>
        </authorList>
    </citation>
    <scope>NUCLEOTIDE SEQUENCE [LARGE SCALE GENOMIC DNA]</scope>
    <source>
        <strain evidence="8">JFW-Udall</strain>
        <tissue evidence="8">Leaf</tissue>
    </source>
</reference>
<evidence type="ECO:0000259" key="7">
    <source>
        <dbReference type="PROSITE" id="PS50089"/>
    </source>
</evidence>
<feature type="compositionally biased region" description="Low complexity" evidence="5">
    <location>
        <begin position="306"/>
        <end position="315"/>
    </location>
</feature>
<dbReference type="InterPro" id="IPR013083">
    <property type="entry name" value="Znf_RING/FYVE/PHD"/>
</dbReference>
<dbReference type="InterPro" id="IPR032008">
    <property type="entry name" value="APD1-4_N"/>
</dbReference>
<evidence type="ECO:0000256" key="6">
    <source>
        <dbReference type="SAM" id="Phobius"/>
    </source>
</evidence>
<dbReference type="PANTHER" id="PTHR46858:SF11">
    <property type="entry name" value="LIGASE, PUTATIVE-RELATED"/>
    <property type="match status" value="1"/>
</dbReference>
<organism evidence="8 9">
    <name type="scientific">Gossypium anomalum</name>
    <dbReference type="NCBI Taxonomy" id="47600"/>
    <lineage>
        <taxon>Eukaryota</taxon>
        <taxon>Viridiplantae</taxon>
        <taxon>Streptophyta</taxon>
        <taxon>Embryophyta</taxon>
        <taxon>Tracheophyta</taxon>
        <taxon>Spermatophyta</taxon>
        <taxon>Magnoliopsida</taxon>
        <taxon>eudicotyledons</taxon>
        <taxon>Gunneridae</taxon>
        <taxon>Pentapetalae</taxon>
        <taxon>rosids</taxon>
        <taxon>malvids</taxon>
        <taxon>Malvales</taxon>
        <taxon>Malvaceae</taxon>
        <taxon>Malvoideae</taxon>
        <taxon>Gossypium</taxon>
    </lineage>
</organism>
<feature type="transmembrane region" description="Helical" evidence="6">
    <location>
        <begin position="265"/>
        <end position="282"/>
    </location>
</feature>
<dbReference type="PROSITE" id="PS50089">
    <property type="entry name" value="ZF_RING_2"/>
    <property type="match status" value="1"/>
</dbReference>
<dbReference type="InterPro" id="IPR001841">
    <property type="entry name" value="Znf_RING"/>
</dbReference>
<dbReference type="EMBL" id="JAHUZN010000005">
    <property type="protein sequence ID" value="KAG8495072.1"/>
    <property type="molecule type" value="Genomic_DNA"/>
</dbReference>
<dbReference type="Pfam" id="PF13920">
    <property type="entry name" value="zf-C3HC4_3"/>
    <property type="match status" value="1"/>
</dbReference>
<dbReference type="Gene3D" id="3.30.40.10">
    <property type="entry name" value="Zinc/RING finger domain, C3HC4 (zinc finger)"/>
    <property type="match status" value="1"/>
</dbReference>
<keyword evidence="6" id="KW-1133">Transmembrane helix</keyword>
<dbReference type="GO" id="GO:0005768">
    <property type="term" value="C:endosome"/>
    <property type="evidence" value="ECO:0007669"/>
    <property type="project" value="TreeGrafter"/>
</dbReference>
<feature type="transmembrane region" description="Helical" evidence="6">
    <location>
        <begin position="607"/>
        <end position="628"/>
    </location>
</feature>
<evidence type="ECO:0000313" key="8">
    <source>
        <dbReference type="EMBL" id="KAG8495072.1"/>
    </source>
</evidence>
<keyword evidence="6" id="KW-0472">Membrane</keyword>
<feature type="region of interest" description="Disordered" evidence="5">
    <location>
        <begin position="291"/>
        <end position="345"/>
    </location>
</feature>
<feature type="compositionally biased region" description="Basic and acidic residues" evidence="5">
    <location>
        <begin position="328"/>
        <end position="339"/>
    </location>
</feature>
<evidence type="ECO:0000256" key="1">
    <source>
        <dbReference type="ARBA" id="ARBA00022723"/>
    </source>
</evidence>
<protein>
    <recommendedName>
        <fullName evidence="7">RING-type domain-containing protein</fullName>
    </recommendedName>
</protein>
<evidence type="ECO:0000256" key="3">
    <source>
        <dbReference type="ARBA" id="ARBA00022833"/>
    </source>
</evidence>
<dbReference type="Pfam" id="PF07011">
    <property type="entry name" value="Elf4"/>
    <property type="match status" value="1"/>
</dbReference>
<dbReference type="InterPro" id="IPR009741">
    <property type="entry name" value="EARLY_FLOWERING_4_dom"/>
</dbReference>
<feature type="transmembrane region" description="Helical" evidence="6">
    <location>
        <begin position="198"/>
        <end position="216"/>
    </location>
</feature>
<dbReference type="Proteomes" id="UP000701853">
    <property type="component" value="Chromosome 5"/>
</dbReference>
<dbReference type="OrthoDB" id="3045089at2759"/>
<evidence type="ECO:0000313" key="9">
    <source>
        <dbReference type="Proteomes" id="UP000701853"/>
    </source>
</evidence>
<keyword evidence="9" id="KW-1185">Reference proteome</keyword>
<dbReference type="SUPFAM" id="SSF57850">
    <property type="entry name" value="RING/U-box"/>
    <property type="match status" value="1"/>
</dbReference>
<feature type="domain" description="RING-type" evidence="7">
    <location>
        <begin position="703"/>
        <end position="742"/>
    </location>
</feature>
<evidence type="ECO:0000256" key="2">
    <source>
        <dbReference type="ARBA" id="ARBA00022771"/>
    </source>
</evidence>
<feature type="transmembrane region" description="Helical" evidence="6">
    <location>
        <begin position="365"/>
        <end position="388"/>
    </location>
</feature>
<sequence>MVEAAMADTCRNKNKRFNIGAGKANGAGAGAGAGDGDYTEDEECDVEVWDTLRYSFKKAQAVLDQNRELIKKVNENHQSKIPDNLVKNVGLIREINGNISKVNEIYSGLSVNLSDTVRQRKKIGNRKVLFLRVKLSSVLLQVICELNSDGTMFSHLSLILPLIYSADEYEVWDHSSKSQFTFVKDSSLRKKFGTRSQILANNILSLSSIVPFILTLSDPNDDDDDDGTYAIIMVHKFNAQLHPQLMDLTSCCQAPQLIHLQKQDLSLYNILGVNVVFIRLPLQTREFLKMEHSADDSQHAPPPPTVTSLPSSASSEVREEESNSGQRLLDRQHRQERRPQSSGGSSYRLNISIYDESRFDVSDDVWYCVIVLIAFWFFASITLMVGFYGSVSLQMSPHTSHLIRPNSFFVQSIEFEELDKQKPGLMVYGFHRPPPLDVEISWTETHDIFIPPNFHKEWLFFLNEGSQVNISYAIRSASSLPLSLVIAQGIESLAKWVEDPSYPNTSLSWNIIYGTGKIQQEIPKSSNYYVAVGNLNTKEVEIQLNFSVKALSYDTSQAYYTCSLGDHLCDLELYLLHPNVAVLSSPGRNEESPNNIWYVKVSYGPRWITYFVGSGVMTVLILIAFRLWKMKQRRSNVGEMGSQRAPLLAEKDDDIASRGSSYYSLSNDEDEEDPETCQQAATCLEGKPLNDGERSSNNPRHLCVVCFGSPRDCFFLPCGHCATCFTCGTRIAEEAGTCPICRRKMKKVRKVFTV</sequence>
<keyword evidence="1" id="KW-0479">Metal-binding</keyword>
<dbReference type="GO" id="GO:0008270">
    <property type="term" value="F:zinc ion binding"/>
    <property type="evidence" value="ECO:0007669"/>
    <property type="project" value="UniProtKB-KW"/>
</dbReference>
<dbReference type="Pfam" id="PF16040">
    <property type="entry name" value="APD1-4_N"/>
    <property type="match status" value="1"/>
</dbReference>
<name>A0A8J5ZC33_9ROSI</name>
<dbReference type="GO" id="GO:0009705">
    <property type="term" value="C:plant-type vacuole membrane"/>
    <property type="evidence" value="ECO:0007669"/>
    <property type="project" value="TreeGrafter"/>
</dbReference>
<keyword evidence="6" id="KW-0812">Transmembrane</keyword>
<gene>
    <name evidence="8" type="ORF">CXB51_013231</name>
</gene>
<dbReference type="GO" id="GO:0061630">
    <property type="term" value="F:ubiquitin protein ligase activity"/>
    <property type="evidence" value="ECO:0007669"/>
    <property type="project" value="TreeGrafter"/>
</dbReference>
<comment type="caution">
    <text evidence="8">The sequence shown here is derived from an EMBL/GenBank/DDBJ whole genome shotgun (WGS) entry which is preliminary data.</text>
</comment>
<accession>A0A8J5ZC33</accession>
<keyword evidence="3" id="KW-0862">Zinc</keyword>
<dbReference type="AlphaFoldDB" id="A0A8J5ZC33"/>
<dbReference type="InterPro" id="IPR032010">
    <property type="entry name" value="APD1-4_M"/>
</dbReference>